<dbReference type="PANTHER" id="PTHR33724">
    <property type="entry name" value="INTRAFLAGELLAR TRANSPORT PROTEIN 43 HOMOLOG"/>
    <property type="match status" value="1"/>
</dbReference>
<evidence type="ECO:0000256" key="3">
    <source>
        <dbReference type="SAM" id="MobiDB-lite"/>
    </source>
</evidence>
<dbReference type="PANTHER" id="PTHR33724:SF1">
    <property type="entry name" value="INTRAFLAGELLAR TRANSPORT PROTEIN 43 HOMOLOG"/>
    <property type="match status" value="1"/>
</dbReference>
<dbReference type="GO" id="GO:0035721">
    <property type="term" value="P:intraciliary retrograde transport"/>
    <property type="evidence" value="ECO:0007669"/>
    <property type="project" value="TreeGrafter"/>
</dbReference>
<protein>
    <submittedName>
        <fullName evidence="5">Intraflagellar transport protein 43 homolog A-like isoform X1</fullName>
    </submittedName>
</protein>
<evidence type="ECO:0000256" key="1">
    <source>
        <dbReference type="ARBA" id="ARBA00007563"/>
    </source>
</evidence>
<comment type="similarity">
    <text evidence="1">Belongs to the IFT43 family.</text>
</comment>
<evidence type="ECO:0000313" key="5">
    <source>
        <dbReference type="RefSeq" id="XP_022099423.1"/>
    </source>
</evidence>
<feature type="region of interest" description="Disordered" evidence="3">
    <location>
        <begin position="1"/>
        <end position="119"/>
    </location>
</feature>
<gene>
    <name evidence="5" type="primary">LOC110983977</name>
</gene>
<dbReference type="RefSeq" id="XP_022099423.1">
    <property type="nucleotide sequence ID" value="XM_022243731.1"/>
</dbReference>
<feature type="compositionally biased region" description="Basic and acidic residues" evidence="3">
    <location>
        <begin position="93"/>
        <end position="107"/>
    </location>
</feature>
<dbReference type="CTD" id="112752"/>
<dbReference type="Pfam" id="PF15305">
    <property type="entry name" value="IFT43"/>
    <property type="match status" value="1"/>
</dbReference>
<organism evidence="4 5">
    <name type="scientific">Acanthaster planci</name>
    <name type="common">Crown-of-thorns starfish</name>
    <dbReference type="NCBI Taxonomy" id="133434"/>
    <lineage>
        <taxon>Eukaryota</taxon>
        <taxon>Metazoa</taxon>
        <taxon>Echinodermata</taxon>
        <taxon>Eleutherozoa</taxon>
        <taxon>Asterozoa</taxon>
        <taxon>Asteroidea</taxon>
        <taxon>Valvatacea</taxon>
        <taxon>Valvatida</taxon>
        <taxon>Acanthasteridae</taxon>
        <taxon>Acanthaster</taxon>
    </lineage>
</organism>
<feature type="compositionally biased region" description="Acidic residues" evidence="3">
    <location>
        <begin position="108"/>
        <end position="119"/>
    </location>
</feature>
<reference evidence="5" key="1">
    <citation type="submission" date="2025-08" db="UniProtKB">
        <authorList>
            <consortium name="RefSeq"/>
        </authorList>
    </citation>
    <scope>IDENTIFICATION</scope>
</reference>
<proteinExistence type="inferred from homology"/>
<dbReference type="GO" id="GO:0005929">
    <property type="term" value="C:cilium"/>
    <property type="evidence" value="ECO:0007669"/>
    <property type="project" value="TreeGrafter"/>
</dbReference>
<accession>A0A8B7Z1E4</accession>
<evidence type="ECO:0000256" key="2">
    <source>
        <dbReference type="ARBA" id="ARBA00022794"/>
    </source>
</evidence>
<dbReference type="GeneID" id="110983977"/>
<dbReference type="OrthoDB" id="206950at2759"/>
<sequence>MEEDDLEFTTKKRDAKKGRRARQERQEAVASSQPNGDIGGDESAEGIVPVSERNGSPRGPPSRPKRRQGGWADDAPKADKKPLGTADELQSFSDERARAESPKRRDDSDDDIPVIPDLDDVQEEDMATQIAAPPSVQVNRVATYRELDNDLLKHSQLLTLDNDIDLKLLTKVLSSEQDVTEEDKPWDWDLIFTEVSSELQTEWDKQNADMEEKGKA</sequence>
<keyword evidence="2" id="KW-0970">Cilium biogenesis/degradation</keyword>
<dbReference type="InterPro" id="IPR029302">
    <property type="entry name" value="IFT43"/>
</dbReference>
<dbReference type="AlphaFoldDB" id="A0A8B7Z1E4"/>
<evidence type="ECO:0000313" key="4">
    <source>
        <dbReference type="Proteomes" id="UP000694845"/>
    </source>
</evidence>
<dbReference type="Proteomes" id="UP000694845">
    <property type="component" value="Unplaced"/>
</dbReference>
<keyword evidence="4" id="KW-1185">Reference proteome</keyword>
<dbReference type="KEGG" id="aplc:110983977"/>
<name>A0A8B7Z1E4_ACAPL</name>
<dbReference type="GO" id="GO:0030991">
    <property type="term" value="C:intraciliary transport particle A"/>
    <property type="evidence" value="ECO:0007669"/>
    <property type="project" value="InterPro"/>
</dbReference>